<keyword evidence="14" id="KW-1185">Reference proteome</keyword>
<keyword evidence="4" id="KW-0808">Transferase</keyword>
<dbReference type="SMART" id="SM00219">
    <property type="entry name" value="TyrKc"/>
    <property type="match status" value="1"/>
</dbReference>
<proteinExistence type="inferred from homology"/>
<dbReference type="InterPro" id="IPR050660">
    <property type="entry name" value="NEK_Ser/Thr_kinase"/>
</dbReference>
<dbReference type="Gene3D" id="1.10.510.10">
    <property type="entry name" value="Transferase(Phosphotransferase) domain 1"/>
    <property type="match status" value="1"/>
</dbReference>
<feature type="compositionally biased region" description="Low complexity" evidence="11">
    <location>
        <begin position="510"/>
        <end position="527"/>
    </location>
</feature>
<dbReference type="InterPro" id="IPR017441">
    <property type="entry name" value="Protein_kinase_ATP_BS"/>
</dbReference>
<dbReference type="PANTHER" id="PTHR43671">
    <property type="entry name" value="SERINE/THREONINE-PROTEIN KINASE NEK"/>
    <property type="match status" value="1"/>
</dbReference>
<evidence type="ECO:0000313" key="14">
    <source>
        <dbReference type="Proteomes" id="UP001163266"/>
    </source>
</evidence>
<protein>
    <recommendedName>
        <fullName evidence="2">non-specific serine/threonine protein kinase</fullName>
        <ecNumber evidence="2">2.7.11.1</ecNumber>
    </recommendedName>
</protein>
<gene>
    <name evidence="13" type="ORF">OMP39_07410</name>
</gene>
<evidence type="ECO:0000256" key="6">
    <source>
        <dbReference type="ARBA" id="ARBA00022777"/>
    </source>
</evidence>
<dbReference type="InterPro" id="IPR008266">
    <property type="entry name" value="Tyr_kinase_AS"/>
</dbReference>
<comment type="catalytic activity">
    <reaction evidence="8">
        <text>L-threonyl-[protein] + ATP = O-phospho-L-threonyl-[protein] + ADP + H(+)</text>
        <dbReference type="Rhea" id="RHEA:46608"/>
        <dbReference type="Rhea" id="RHEA-COMP:11060"/>
        <dbReference type="Rhea" id="RHEA-COMP:11605"/>
        <dbReference type="ChEBI" id="CHEBI:15378"/>
        <dbReference type="ChEBI" id="CHEBI:30013"/>
        <dbReference type="ChEBI" id="CHEBI:30616"/>
        <dbReference type="ChEBI" id="CHEBI:61977"/>
        <dbReference type="ChEBI" id="CHEBI:456216"/>
        <dbReference type="EC" id="2.7.11.1"/>
    </reaction>
</comment>
<feature type="region of interest" description="Disordered" evidence="11">
    <location>
        <begin position="1"/>
        <end position="34"/>
    </location>
</feature>
<evidence type="ECO:0000259" key="12">
    <source>
        <dbReference type="PROSITE" id="PS50011"/>
    </source>
</evidence>
<accession>A0ABY6MWJ4</accession>
<evidence type="ECO:0000256" key="9">
    <source>
        <dbReference type="ARBA" id="ARBA00048679"/>
    </source>
</evidence>
<evidence type="ECO:0000256" key="1">
    <source>
        <dbReference type="ARBA" id="ARBA00010886"/>
    </source>
</evidence>
<dbReference type="InterPro" id="IPR020635">
    <property type="entry name" value="Tyr_kinase_cat_dom"/>
</dbReference>
<comment type="similarity">
    <text evidence="1">Belongs to the protein kinase superfamily. NEK Ser/Thr protein kinase family. NIMA subfamily.</text>
</comment>
<sequence>MTSTASSHDAHHPRGFEPTQIQVQTVPSHDALPPGTRLGEYEIERVLGEGGFGIVYLATDHGLERHVAIKEYLPAALASRGKGTMVTLRSEAHAETFALGLRSFVNEARLLARFDHPSLVRVYRFWEANHTAYMVMPYYEGRTLAATRESMAAPPDEAWLRRLLNDLCGALAELHASSCYHRDIAPDNILMLGDGRAVLLDFGAARRVIGDRTQTLTAILKPAYAPIEQYAEVGHLQQGPWTDIYALAAVVYYCITGRSPTPSTVRAVDDQLRPLSEVVAQLRERHPQLHYSEGFLRAIEWALAVRPYERPQTVADFLRALDAECPTPRTWRPAPAAAEDRSASSPDRGVSPERPVPPALRAVGGADEARTQARPEPPLDTSRGDGSLPPGHAAAAAASAPVWHFGPPGAAAQEPAEDNAAVMAAIQAALRDIPADTTAVRRDEAEAARAEPPARRRRAGAWRWAVAASIVLLAGAAVWVWRDHFQTEQVLRALARPGAPGTGAPGAGGADPRAPQTTAALPRAGVGPVPPVPPAGSSAAAVPAAPPAAVAPAGGAAPGAGPQAAGAAAPVPPPPGPQAPVAQAPLPQSPLPQAPVPQSVPQAHQGPGVQAPGPAPAAAPAPHGVATPAREAPAPQLQQGPAAQATGPAPAAQAPPAGAAPQSPQGPTPQAQSAQAGPSPPPVATSREEPRLPTSPREACGGRTQFALYYCMQRQCERGVFYNHPQCQRLRATDEVG</sequence>
<evidence type="ECO:0000256" key="11">
    <source>
        <dbReference type="SAM" id="MobiDB-lite"/>
    </source>
</evidence>
<dbReference type="CDD" id="cd14014">
    <property type="entry name" value="STKc_PknB_like"/>
    <property type="match status" value="1"/>
</dbReference>
<feature type="region of interest" description="Disordered" evidence="11">
    <location>
        <begin position="496"/>
        <end position="700"/>
    </location>
</feature>
<dbReference type="EMBL" id="CP110257">
    <property type="protein sequence ID" value="UZD56381.1"/>
    <property type="molecule type" value="Genomic_DNA"/>
</dbReference>
<dbReference type="Proteomes" id="UP001163266">
    <property type="component" value="Chromosome"/>
</dbReference>
<evidence type="ECO:0000256" key="2">
    <source>
        <dbReference type="ARBA" id="ARBA00012513"/>
    </source>
</evidence>
<reference evidence="13" key="1">
    <citation type="submission" date="2022-10" db="EMBL/GenBank/DDBJ databases">
        <title>Complete genome sequence of Schlegelella aquatica LMG 23380.</title>
        <authorList>
            <person name="Musilova J."/>
            <person name="Kourilova X."/>
            <person name="Bezdicek M."/>
            <person name="Hermankova K."/>
            <person name="Obruca S."/>
            <person name="Sedlar K."/>
        </authorList>
    </citation>
    <scope>NUCLEOTIDE SEQUENCE</scope>
    <source>
        <strain evidence="13">LMG 23380</strain>
    </source>
</reference>
<feature type="compositionally biased region" description="Low complexity" evidence="11">
    <location>
        <begin position="326"/>
        <end position="337"/>
    </location>
</feature>
<dbReference type="RefSeq" id="WP_264894355.1">
    <property type="nucleotide sequence ID" value="NZ_CP110257.1"/>
</dbReference>
<feature type="region of interest" description="Disordered" evidence="11">
    <location>
        <begin position="326"/>
        <end position="398"/>
    </location>
</feature>
<dbReference type="InterPro" id="IPR000719">
    <property type="entry name" value="Prot_kinase_dom"/>
</dbReference>
<dbReference type="InterPro" id="IPR011009">
    <property type="entry name" value="Kinase-like_dom_sf"/>
</dbReference>
<dbReference type="Gene3D" id="3.30.200.20">
    <property type="entry name" value="Phosphorylase Kinase, domain 1"/>
    <property type="match status" value="1"/>
</dbReference>
<dbReference type="EC" id="2.7.11.1" evidence="2"/>
<organism evidence="13 14">
    <name type="scientific">Caldimonas aquatica</name>
    <dbReference type="NCBI Taxonomy" id="376175"/>
    <lineage>
        <taxon>Bacteria</taxon>
        <taxon>Pseudomonadati</taxon>
        <taxon>Pseudomonadota</taxon>
        <taxon>Betaproteobacteria</taxon>
        <taxon>Burkholderiales</taxon>
        <taxon>Sphaerotilaceae</taxon>
        <taxon>Caldimonas</taxon>
    </lineage>
</organism>
<evidence type="ECO:0000256" key="10">
    <source>
        <dbReference type="PROSITE-ProRule" id="PRU10141"/>
    </source>
</evidence>
<evidence type="ECO:0000256" key="7">
    <source>
        <dbReference type="ARBA" id="ARBA00022840"/>
    </source>
</evidence>
<evidence type="ECO:0000256" key="8">
    <source>
        <dbReference type="ARBA" id="ARBA00047899"/>
    </source>
</evidence>
<keyword evidence="6 13" id="KW-0418">Kinase</keyword>
<comment type="catalytic activity">
    <reaction evidence="9">
        <text>L-seryl-[protein] + ATP = O-phospho-L-seryl-[protein] + ADP + H(+)</text>
        <dbReference type="Rhea" id="RHEA:17989"/>
        <dbReference type="Rhea" id="RHEA-COMP:9863"/>
        <dbReference type="Rhea" id="RHEA-COMP:11604"/>
        <dbReference type="ChEBI" id="CHEBI:15378"/>
        <dbReference type="ChEBI" id="CHEBI:29999"/>
        <dbReference type="ChEBI" id="CHEBI:30616"/>
        <dbReference type="ChEBI" id="CHEBI:83421"/>
        <dbReference type="ChEBI" id="CHEBI:456216"/>
        <dbReference type="EC" id="2.7.11.1"/>
    </reaction>
</comment>
<feature type="compositionally biased region" description="Low complexity" evidence="11">
    <location>
        <begin position="596"/>
        <end position="612"/>
    </location>
</feature>
<keyword evidence="7 10" id="KW-0067">ATP-binding</keyword>
<dbReference type="GO" id="GO:0016301">
    <property type="term" value="F:kinase activity"/>
    <property type="evidence" value="ECO:0007669"/>
    <property type="project" value="UniProtKB-KW"/>
</dbReference>
<dbReference type="PROSITE" id="PS50011">
    <property type="entry name" value="PROTEIN_KINASE_DOM"/>
    <property type="match status" value="1"/>
</dbReference>
<dbReference type="PANTHER" id="PTHR43671:SF98">
    <property type="entry name" value="SERINE_THREONINE-PROTEIN KINASE NEK11"/>
    <property type="match status" value="1"/>
</dbReference>
<dbReference type="SUPFAM" id="SSF56112">
    <property type="entry name" value="Protein kinase-like (PK-like)"/>
    <property type="match status" value="1"/>
</dbReference>
<keyword evidence="5 10" id="KW-0547">Nucleotide-binding</keyword>
<evidence type="ECO:0000256" key="3">
    <source>
        <dbReference type="ARBA" id="ARBA00022527"/>
    </source>
</evidence>
<evidence type="ECO:0000313" key="13">
    <source>
        <dbReference type="EMBL" id="UZD56381.1"/>
    </source>
</evidence>
<feature type="binding site" evidence="10">
    <location>
        <position position="70"/>
    </location>
    <ligand>
        <name>ATP</name>
        <dbReference type="ChEBI" id="CHEBI:30616"/>
    </ligand>
</feature>
<feature type="compositionally biased region" description="Low complexity" evidence="11">
    <location>
        <begin position="620"/>
        <end position="677"/>
    </location>
</feature>
<feature type="compositionally biased region" description="Gly residues" evidence="11">
    <location>
        <begin position="500"/>
        <end position="509"/>
    </location>
</feature>
<dbReference type="PROSITE" id="PS00107">
    <property type="entry name" value="PROTEIN_KINASE_ATP"/>
    <property type="match status" value="1"/>
</dbReference>
<dbReference type="PROSITE" id="PS00109">
    <property type="entry name" value="PROTEIN_KINASE_TYR"/>
    <property type="match status" value="1"/>
</dbReference>
<keyword evidence="3" id="KW-0723">Serine/threonine-protein kinase</keyword>
<feature type="domain" description="Protein kinase" evidence="12">
    <location>
        <begin position="41"/>
        <end position="322"/>
    </location>
</feature>
<evidence type="ECO:0000256" key="4">
    <source>
        <dbReference type="ARBA" id="ARBA00022679"/>
    </source>
</evidence>
<dbReference type="Pfam" id="PF00069">
    <property type="entry name" value="Pkinase"/>
    <property type="match status" value="1"/>
</dbReference>
<name>A0ABY6MWJ4_9BURK</name>
<evidence type="ECO:0000256" key="5">
    <source>
        <dbReference type="ARBA" id="ARBA00022741"/>
    </source>
</evidence>
<feature type="compositionally biased region" description="Low complexity" evidence="11">
    <location>
        <begin position="535"/>
        <end position="569"/>
    </location>
</feature>